<dbReference type="InterPro" id="IPR018042">
    <property type="entry name" value="Aspartate_kinase_CS"/>
</dbReference>
<dbReference type="InterPro" id="IPR036393">
    <property type="entry name" value="AceGlu_kinase-like_sf"/>
</dbReference>
<dbReference type="OrthoDB" id="9799110at2"/>
<dbReference type="PANTHER" id="PTHR21499:SF3">
    <property type="entry name" value="ASPARTOKINASE"/>
    <property type="match status" value="1"/>
</dbReference>
<keyword evidence="4" id="KW-0547">Nucleotide-binding</keyword>
<dbReference type="Proteomes" id="UP000198694">
    <property type="component" value="Unassembled WGS sequence"/>
</dbReference>
<dbReference type="EMBL" id="FNFL01000002">
    <property type="protein sequence ID" value="SDK00592.1"/>
    <property type="molecule type" value="Genomic_DNA"/>
</dbReference>
<dbReference type="AlphaFoldDB" id="A0A1G8YCK6"/>
<dbReference type="Pfam" id="PF00696">
    <property type="entry name" value="AA_kinase"/>
    <property type="match status" value="1"/>
</dbReference>
<dbReference type="PANTHER" id="PTHR21499">
    <property type="entry name" value="ASPARTATE KINASE"/>
    <property type="match status" value="1"/>
</dbReference>
<dbReference type="GO" id="GO:0005829">
    <property type="term" value="C:cytosol"/>
    <property type="evidence" value="ECO:0007669"/>
    <property type="project" value="TreeGrafter"/>
</dbReference>
<evidence type="ECO:0000256" key="5">
    <source>
        <dbReference type="ARBA" id="ARBA00022777"/>
    </source>
</evidence>
<name>A0A1G8YCK6_9BACI</name>
<dbReference type="Gene3D" id="3.40.1160.10">
    <property type="entry name" value="Acetylglutamate kinase-like"/>
    <property type="match status" value="1"/>
</dbReference>
<dbReference type="SUPFAM" id="SSF53633">
    <property type="entry name" value="Carbamate kinase-like"/>
    <property type="match status" value="1"/>
</dbReference>
<comment type="catalytic activity">
    <reaction evidence="7">
        <text>L-aspartate + ATP = 4-phospho-L-aspartate + ADP</text>
        <dbReference type="Rhea" id="RHEA:23776"/>
        <dbReference type="ChEBI" id="CHEBI:29991"/>
        <dbReference type="ChEBI" id="CHEBI:30616"/>
        <dbReference type="ChEBI" id="CHEBI:57535"/>
        <dbReference type="ChEBI" id="CHEBI:456216"/>
        <dbReference type="EC" id="2.7.2.4"/>
    </reaction>
</comment>
<dbReference type="PROSITE" id="PS00324">
    <property type="entry name" value="ASPARTOKINASE"/>
    <property type="match status" value="1"/>
</dbReference>
<protein>
    <recommendedName>
        <fullName evidence="2">aspartate kinase</fullName>
        <ecNumber evidence="2">2.7.2.4</ecNumber>
    </recommendedName>
</protein>
<comment type="similarity">
    <text evidence="1">Belongs to the aspartokinase family.</text>
</comment>
<evidence type="ECO:0000313" key="10">
    <source>
        <dbReference type="Proteomes" id="UP000198694"/>
    </source>
</evidence>
<keyword evidence="6" id="KW-0067">ATP-binding</keyword>
<dbReference type="GO" id="GO:0009089">
    <property type="term" value="P:lysine biosynthetic process via diaminopimelate"/>
    <property type="evidence" value="ECO:0007669"/>
    <property type="project" value="TreeGrafter"/>
</dbReference>
<keyword evidence="10" id="KW-1185">Reference proteome</keyword>
<organism evidence="9 10">
    <name type="scientific">Sediminibacillus albus</name>
    <dbReference type="NCBI Taxonomy" id="407036"/>
    <lineage>
        <taxon>Bacteria</taxon>
        <taxon>Bacillati</taxon>
        <taxon>Bacillota</taxon>
        <taxon>Bacilli</taxon>
        <taxon>Bacillales</taxon>
        <taxon>Bacillaceae</taxon>
        <taxon>Sediminibacillus</taxon>
    </lineage>
</organism>
<feature type="domain" description="Aspartate/glutamate/uridylate kinase" evidence="8">
    <location>
        <begin position="4"/>
        <end position="233"/>
    </location>
</feature>
<evidence type="ECO:0000256" key="7">
    <source>
        <dbReference type="ARBA" id="ARBA00047872"/>
    </source>
</evidence>
<keyword evidence="5 9" id="KW-0418">Kinase</keyword>
<gene>
    <name evidence="9" type="ORF">SAMN05216243_1542</name>
</gene>
<evidence type="ECO:0000256" key="3">
    <source>
        <dbReference type="ARBA" id="ARBA00022679"/>
    </source>
</evidence>
<dbReference type="GO" id="GO:0004072">
    <property type="term" value="F:aspartate kinase activity"/>
    <property type="evidence" value="ECO:0007669"/>
    <property type="project" value="UniProtKB-EC"/>
</dbReference>
<keyword evidence="3" id="KW-0808">Transferase</keyword>
<dbReference type="EC" id="2.7.2.4" evidence="2"/>
<dbReference type="GO" id="GO:0009090">
    <property type="term" value="P:homoserine biosynthetic process"/>
    <property type="evidence" value="ECO:0007669"/>
    <property type="project" value="TreeGrafter"/>
</dbReference>
<evidence type="ECO:0000313" key="9">
    <source>
        <dbReference type="EMBL" id="SDK00592.1"/>
    </source>
</evidence>
<reference evidence="9 10" key="1">
    <citation type="submission" date="2016-10" db="EMBL/GenBank/DDBJ databases">
        <authorList>
            <person name="de Groot N.N."/>
        </authorList>
    </citation>
    <scope>NUCLEOTIDE SEQUENCE [LARGE SCALE GENOMIC DNA]</scope>
    <source>
        <strain evidence="9 10">CGMCC 1.6502</strain>
    </source>
</reference>
<evidence type="ECO:0000256" key="6">
    <source>
        <dbReference type="ARBA" id="ARBA00022840"/>
    </source>
</evidence>
<evidence type="ECO:0000256" key="4">
    <source>
        <dbReference type="ARBA" id="ARBA00022741"/>
    </source>
</evidence>
<accession>A0A1G8YCK6</accession>
<evidence type="ECO:0000256" key="1">
    <source>
        <dbReference type="ARBA" id="ARBA00010122"/>
    </source>
</evidence>
<evidence type="ECO:0000256" key="2">
    <source>
        <dbReference type="ARBA" id="ARBA00013059"/>
    </source>
</evidence>
<proteinExistence type="inferred from homology"/>
<dbReference type="GO" id="GO:0005524">
    <property type="term" value="F:ATP binding"/>
    <property type="evidence" value="ECO:0007669"/>
    <property type="project" value="UniProtKB-KW"/>
</dbReference>
<sequence>MKNLKVLKFGGTSLRTRFDKKKIIEVIAKERENGNDIIIVVSAVGRLGDPYSTDTLLRHIKYSEVSSREIALISSCGEIISSVILSSHLNKNGFKSIALTGGEAGIITSNNYLDSTILNIDGERIRSSINEGFIPIITGFQGNTELGNVTLLSRGGSDVTAAALSSFLHANQLDIYTDVPGIMTTDPKVLNSAKTLKHLNYHLALEIADNGGKVIHPEAIRWAEKNNIKIKIKTLKGKTETTISQYGDHSITPGKIVCVTSYDMDEKRQKVTIIGNDLNQNKELHSYISHYDMNIQSLSFFQDKIELVLPKTNATKCLKNFHDNFI</sequence>
<dbReference type="STRING" id="407036.SAMN05216243_1542"/>
<dbReference type="RefSeq" id="WP_093212725.1">
    <property type="nucleotide sequence ID" value="NZ_FNFL01000002.1"/>
</dbReference>
<dbReference type="InterPro" id="IPR001048">
    <property type="entry name" value="Asp/Glu/Uridylate_kinase"/>
</dbReference>
<evidence type="ECO:0000259" key="8">
    <source>
        <dbReference type="Pfam" id="PF00696"/>
    </source>
</evidence>